<dbReference type="InterPro" id="IPR015500">
    <property type="entry name" value="Peptidase_S8_subtilisin-rel"/>
</dbReference>
<feature type="active site" description="Charge relay system" evidence="4">
    <location>
        <position position="161"/>
    </location>
</feature>
<proteinExistence type="inferred from homology"/>
<evidence type="ECO:0000256" key="3">
    <source>
        <dbReference type="ARBA" id="ARBA00022825"/>
    </source>
</evidence>
<dbReference type="InterPro" id="IPR022398">
    <property type="entry name" value="Peptidase_S8_His-AS"/>
</dbReference>
<dbReference type="InterPro" id="IPR000601">
    <property type="entry name" value="PKD_dom"/>
</dbReference>
<dbReference type="PANTHER" id="PTHR42884:SF14">
    <property type="entry name" value="NEUROENDOCRINE CONVERTASE 1"/>
    <property type="match status" value="1"/>
</dbReference>
<dbReference type="CDD" id="cd00146">
    <property type="entry name" value="PKD"/>
    <property type="match status" value="1"/>
</dbReference>
<dbReference type="PROSITE" id="PS51829">
    <property type="entry name" value="P_HOMO_B"/>
    <property type="match status" value="1"/>
</dbReference>
<evidence type="ECO:0000256" key="1">
    <source>
        <dbReference type="ARBA" id="ARBA00022670"/>
    </source>
</evidence>
<evidence type="ECO:0000259" key="7">
    <source>
        <dbReference type="PROSITE" id="PS50093"/>
    </source>
</evidence>
<dbReference type="Gene3D" id="3.40.50.200">
    <property type="entry name" value="Peptidase S8/S53 domain"/>
    <property type="match status" value="1"/>
</dbReference>
<dbReference type="InterPro" id="IPR034204">
    <property type="entry name" value="PfSUB1-like_cat_dom"/>
</dbReference>
<sequence length="827" mass="86954">MRQLKKLAIAVSAALVAGSVLAAPQQAADDSILVVFKPGVGKAERMSVMQRAGVSLRELDAEGRDIRMQHIADGRIAKVKLPSGVHRDHMIKKLAQHPAIEIAEPNYLVQPLTQPDDPRFNELWGLSNTGQSGGTVGADISALDAWQVTTGSHDIVIGVIDSGMDYNHPDLIANRWENDGSYPGHQFGWSTLNPDGDPMDSGSHGTHVAGTIGASGNNGIGVTGVSWNVTLIPCQFLGPTGGSTAGAIECISYFTDLKTNHGVDVKATNNSWGGGGFSEALKLAIEDGGDAGILFIAASGNDGNNADVAPMYPAAYDSDIIVSVASTDRNDNMSGFSNYGLVSVDLGAPGSAILSTVPGAGYSTFSGTSMAAPHVAGAAALVWSLDPSIPALEMKDILMESGDPLDGLEGMTVSGKRLNVATALEEADPAPGFRMSLDPRNQQIIAGEQTEYTLEFSSVAGWNDEITLSLDSTPEFAGATLSSTVAFPGDVISLLIDSDAETPWGTYQMVVNATDSASGELVREVTAGLTVIPQGLVDFPYENTTPVAIPDNDSSGIESIISVGQDGHVFGVEVGVNITHTWRGDLIVSLTSPEGTEHVLHNRTGGSADDLIESWTLDSFNGEAMQGDWTLFVSDNAALDTGTLNSWDLTITALSDGDIVDPDPSAPEADFSYSASGLLVNFTDMSTDDDDDIVSWSWNFGDGISSTEQSPSHSYNAAGSYNVSLTVEDSTGLSDTVAKTVTVSDAVSSIDLWVQRAQQARTGSSIVDLRWSGAESQLDLYRDGVKVATIDNNGRYRDRFNTSADMVVYQLCAEGTDICSAEVVAQF</sequence>
<dbReference type="SUPFAM" id="SSF49785">
    <property type="entry name" value="Galactose-binding domain-like"/>
    <property type="match status" value="1"/>
</dbReference>
<dbReference type="PROSITE" id="PS00136">
    <property type="entry name" value="SUBTILASE_ASP"/>
    <property type="match status" value="1"/>
</dbReference>
<dbReference type="Pfam" id="PF01483">
    <property type="entry name" value="P_proprotein"/>
    <property type="match status" value="1"/>
</dbReference>
<evidence type="ECO:0000256" key="6">
    <source>
        <dbReference type="SAM" id="SignalP"/>
    </source>
</evidence>
<dbReference type="Gene3D" id="2.60.120.260">
    <property type="entry name" value="Galactose-binding domain-like"/>
    <property type="match status" value="1"/>
</dbReference>
<keyword evidence="2 4" id="KW-0378">Hydrolase</keyword>
<gene>
    <name evidence="9" type="ORF">Q3O60_14640</name>
</gene>
<dbReference type="PROSITE" id="PS00138">
    <property type="entry name" value="SUBTILASE_SER"/>
    <property type="match status" value="1"/>
</dbReference>
<comment type="similarity">
    <text evidence="4 5">Belongs to the peptidase S8 family.</text>
</comment>
<dbReference type="InterPro" id="IPR000209">
    <property type="entry name" value="Peptidase_S8/S53_dom"/>
</dbReference>
<feature type="active site" description="Charge relay system" evidence="4">
    <location>
        <position position="369"/>
    </location>
</feature>
<dbReference type="EMBL" id="JAUZVZ010000025">
    <property type="protein sequence ID" value="MDP4537428.1"/>
    <property type="molecule type" value="Genomic_DNA"/>
</dbReference>
<dbReference type="InterPro" id="IPR002884">
    <property type="entry name" value="P_dom"/>
</dbReference>
<evidence type="ECO:0000313" key="10">
    <source>
        <dbReference type="Proteomes" id="UP001231616"/>
    </source>
</evidence>
<dbReference type="PROSITE" id="PS00137">
    <property type="entry name" value="SUBTILASE_HIS"/>
    <property type="match status" value="1"/>
</dbReference>
<reference evidence="9 10" key="1">
    <citation type="submission" date="2023-08" db="EMBL/GenBank/DDBJ databases">
        <authorList>
            <person name="Joshi A."/>
            <person name="Thite S."/>
        </authorList>
    </citation>
    <scope>NUCLEOTIDE SEQUENCE [LARGE SCALE GENOMIC DNA]</scope>
    <source>
        <strain evidence="9 10">AC40</strain>
    </source>
</reference>
<evidence type="ECO:0000256" key="4">
    <source>
        <dbReference type="PROSITE-ProRule" id="PRU01240"/>
    </source>
</evidence>
<accession>A0ABT9H2J2</accession>
<organism evidence="9 10">
    <name type="scientific">Alkalimonas collagenimarina</name>
    <dbReference type="NCBI Taxonomy" id="400390"/>
    <lineage>
        <taxon>Bacteria</taxon>
        <taxon>Pseudomonadati</taxon>
        <taxon>Pseudomonadota</taxon>
        <taxon>Gammaproteobacteria</taxon>
        <taxon>Alkalimonas</taxon>
    </lineage>
</organism>
<keyword evidence="10" id="KW-1185">Reference proteome</keyword>
<dbReference type="Pfam" id="PF18911">
    <property type="entry name" value="PKD_4"/>
    <property type="match status" value="1"/>
</dbReference>
<dbReference type="SMART" id="SM00089">
    <property type="entry name" value="PKD"/>
    <property type="match status" value="1"/>
</dbReference>
<keyword evidence="3 4" id="KW-0720">Serine protease</keyword>
<dbReference type="CDD" id="cd07473">
    <property type="entry name" value="Peptidases_S8_Subtilisin_like"/>
    <property type="match status" value="1"/>
</dbReference>
<evidence type="ECO:0000256" key="5">
    <source>
        <dbReference type="RuleBase" id="RU003355"/>
    </source>
</evidence>
<dbReference type="Pfam" id="PF00082">
    <property type="entry name" value="Peptidase_S8"/>
    <property type="match status" value="1"/>
</dbReference>
<dbReference type="Gene3D" id="2.60.40.10">
    <property type="entry name" value="Immunoglobulins"/>
    <property type="match status" value="1"/>
</dbReference>
<dbReference type="InterPro" id="IPR008979">
    <property type="entry name" value="Galactose-bd-like_sf"/>
</dbReference>
<feature type="chain" id="PRO_5046116649" evidence="6">
    <location>
        <begin position="23"/>
        <end position="827"/>
    </location>
</feature>
<evidence type="ECO:0000256" key="2">
    <source>
        <dbReference type="ARBA" id="ARBA00022801"/>
    </source>
</evidence>
<dbReference type="RefSeq" id="WP_305894691.1">
    <property type="nucleotide sequence ID" value="NZ_JAUZVZ010000025.1"/>
</dbReference>
<dbReference type="SUPFAM" id="SSF49299">
    <property type="entry name" value="PKD domain"/>
    <property type="match status" value="1"/>
</dbReference>
<dbReference type="PANTHER" id="PTHR42884">
    <property type="entry name" value="PROPROTEIN CONVERTASE SUBTILISIN/KEXIN-RELATED"/>
    <property type="match status" value="1"/>
</dbReference>
<evidence type="ECO:0000259" key="8">
    <source>
        <dbReference type="PROSITE" id="PS51829"/>
    </source>
</evidence>
<feature type="domain" description="PKD" evidence="7">
    <location>
        <begin position="663"/>
        <end position="750"/>
    </location>
</feature>
<dbReference type="InterPro" id="IPR036852">
    <property type="entry name" value="Peptidase_S8/S53_dom_sf"/>
</dbReference>
<dbReference type="InterPro" id="IPR022409">
    <property type="entry name" value="PKD/Chitinase_dom"/>
</dbReference>
<feature type="signal peptide" evidence="6">
    <location>
        <begin position="1"/>
        <end position="22"/>
    </location>
</feature>
<keyword evidence="1 4" id="KW-0645">Protease</keyword>
<dbReference type="PROSITE" id="PS50093">
    <property type="entry name" value="PKD"/>
    <property type="match status" value="1"/>
</dbReference>
<dbReference type="PROSITE" id="PS51892">
    <property type="entry name" value="SUBTILASE"/>
    <property type="match status" value="1"/>
</dbReference>
<protein>
    <submittedName>
        <fullName evidence="9">S8 family serine peptidase</fullName>
    </submittedName>
</protein>
<dbReference type="Proteomes" id="UP001231616">
    <property type="component" value="Unassembled WGS sequence"/>
</dbReference>
<evidence type="ECO:0000313" key="9">
    <source>
        <dbReference type="EMBL" id="MDP4537428.1"/>
    </source>
</evidence>
<comment type="caution">
    <text evidence="9">The sequence shown here is derived from an EMBL/GenBank/DDBJ whole genome shotgun (WGS) entry which is preliminary data.</text>
</comment>
<dbReference type="InterPro" id="IPR035986">
    <property type="entry name" value="PKD_dom_sf"/>
</dbReference>
<keyword evidence="6" id="KW-0732">Signal</keyword>
<dbReference type="InterPro" id="IPR023827">
    <property type="entry name" value="Peptidase_S8_Asp-AS"/>
</dbReference>
<dbReference type="SUPFAM" id="SSF52743">
    <property type="entry name" value="Subtilisin-like"/>
    <property type="match status" value="1"/>
</dbReference>
<dbReference type="InterPro" id="IPR023828">
    <property type="entry name" value="Peptidase_S8_Ser-AS"/>
</dbReference>
<dbReference type="PRINTS" id="PR00723">
    <property type="entry name" value="SUBTILISIN"/>
</dbReference>
<feature type="active site" description="Charge relay system" evidence="4">
    <location>
        <position position="204"/>
    </location>
</feature>
<feature type="domain" description="P/Homo B" evidence="8">
    <location>
        <begin position="531"/>
        <end position="658"/>
    </location>
</feature>
<dbReference type="InterPro" id="IPR013783">
    <property type="entry name" value="Ig-like_fold"/>
</dbReference>
<name>A0ABT9H2J2_9GAMM</name>